<dbReference type="OrthoDB" id="9762169at2"/>
<protein>
    <recommendedName>
        <fullName evidence="1">non-specific serine/threonine protein kinase</fullName>
        <ecNumber evidence="1">2.7.11.1</ecNumber>
    </recommendedName>
</protein>
<dbReference type="AlphaFoldDB" id="A0A369UYC3"/>
<name>A0A369UYC3_9ACTN</name>
<dbReference type="GO" id="GO:0005524">
    <property type="term" value="F:ATP binding"/>
    <property type="evidence" value="ECO:0007669"/>
    <property type="project" value="UniProtKB-KW"/>
</dbReference>
<dbReference type="PROSITE" id="PS50011">
    <property type="entry name" value="PROTEIN_KINASE_DOM"/>
    <property type="match status" value="1"/>
</dbReference>
<evidence type="ECO:0000256" key="5">
    <source>
        <dbReference type="ARBA" id="ARBA00022840"/>
    </source>
</evidence>
<accession>A0A369UYC3</accession>
<dbReference type="SMART" id="SM00220">
    <property type="entry name" value="S_TKc"/>
    <property type="match status" value="1"/>
</dbReference>
<evidence type="ECO:0000313" key="8">
    <source>
        <dbReference type="EMBL" id="RDD85772.1"/>
    </source>
</evidence>
<dbReference type="SUPFAM" id="SSF56112">
    <property type="entry name" value="Protein kinase-like (PK-like)"/>
    <property type="match status" value="1"/>
</dbReference>
<organism evidence="8 9">
    <name type="scientific">Streptomyces parvulus</name>
    <dbReference type="NCBI Taxonomy" id="146923"/>
    <lineage>
        <taxon>Bacteria</taxon>
        <taxon>Bacillati</taxon>
        <taxon>Actinomycetota</taxon>
        <taxon>Actinomycetes</taxon>
        <taxon>Kitasatosporales</taxon>
        <taxon>Streptomycetaceae</taxon>
        <taxon>Streptomyces</taxon>
    </lineage>
</organism>
<comment type="caution">
    <text evidence="8">The sequence shown here is derived from an EMBL/GenBank/DDBJ whole genome shotgun (WGS) entry which is preliminary data.</text>
</comment>
<evidence type="ECO:0000256" key="2">
    <source>
        <dbReference type="ARBA" id="ARBA00022679"/>
    </source>
</evidence>
<dbReference type="STRING" id="146923.Spa2297_12860"/>
<evidence type="ECO:0000256" key="4">
    <source>
        <dbReference type="ARBA" id="ARBA00022777"/>
    </source>
</evidence>
<dbReference type="PANTHER" id="PTHR43671">
    <property type="entry name" value="SERINE/THREONINE-PROTEIN KINASE NEK"/>
    <property type="match status" value="1"/>
</dbReference>
<reference evidence="8 9" key="1">
    <citation type="submission" date="2018-07" db="EMBL/GenBank/DDBJ databases">
        <title>Genome guided investigation of antibiotics producing actinomycetales strain isolated from a Macau mangrove ecosystem.</title>
        <authorList>
            <person name="Hu D."/>
        </authorList>
    </citation>
    <scope>NUCLEOTIDE SEQUENCE [LARGE SCALE GENOMIC DNA]</scope>
    <source>
        <strain evidence="8 9">2297</strain>
    </source>
</reference>
<keyword evidence="8" id="KW-0723">Serine/threonine-protein kinase</keyword>
<dbReference type="PROSITE" id="PS00108">
    <property type="entry name" value="PROTEIN_KINASE_ST"/>
    <property type="match status" value="1"/>
</dbReference>
<dbReference type="EC" id="2.7.11.1" evidence="1"/>
<feature type="compositionally biased region" description="Gly residues" evidence="6">
    <location>
        <begin position="373"/>
        <end position="382"/>
    </location>
</feature>
<keyword evidence="2" id="KW-0808">Transferase</keyword>
<evidence type="ECO:0000259" key="7">
    <source>
        <dbReference type="PROSITE" id="PS50011"/>
    </source>
</evidence>
<feature type="compositionally biased region" description="Low complexity" evidence="6">
    <location>
        <begin position="420"/>
        <end position="433"/>
    </location>
</feature>
<feature type="compositionally biased region" description="Low complexity" evidence="6">
    <location>
        <begin position="441"/>
        <end position="464"/>
    </location>
</feature>
<dbReference type="PANTHER" id="PTHR43671:SF13">
    <property type="entry name" value="SERINE_THREONINE-PROTEIN KINASE NEK2"/>
    <property type="match status" value="1"/>
</dbReference>
<evidence type="ECO:0000256" key="6">
    <source>
        <dbReference type="SAM" id="MobiDB-lite"/>
    </source>
</evidence>
<evidence type="ECO:0000313" key="9">
    <source>
        <dbReference type="Proteomes" id="UP000253742"/>
    </source>
</evidence>
<dbReference type="InterPro" id="IPR011009">
    <property type="entry name" value="Kinase-like_dom_sf"/>
</dbReference>
<dbReference type="InterPro" id="IPR000719">
    <property type="entry name" value="Prot_kinase_dom"/>
</dbReference>
<dbReference type="Proteomes" id="UP000253742">
    <property type="component" value="Unassembled WGS sequence"/>
</dbReference>
<feature type="compositionally biased region" description="Polar residues" evidence="6">
    <location>
        <begin position="333"/>
        <end position="344"/>
    </location>
</feature>
<sequence>MRPVGSKYLLEEPLGRGATGTVWRARQRETAGAEAAVAGQPGETVAIKVLKEELASDPDIVMRFLRERSVLLRLTHPNIVRVRDLVVEGELLALVMDLVDGLDLHRYLRENGPLTPVAAALLTAQIADALAASHTDGVVHRDLKPANVLLRQTGGEMHPMLTDFGIARLADSPGLTRTHEFVGTPAYVAPESAEGRPQTSAVDVYGAGILLYELVTGRPPFGGGSALEVLHQHLSAEPRRPSTVPDPLWTVIERCLRKNPDERPSAENLARGLRVVADGIGVHANNAQIGAAENVGMLLVPDPAPAQVPGTPGAADPTQVLPQNPNGGYDPNGATSVLPQTGNPSGAADPTAVLPNRGAADPTAVMPPVPPGQGQGGQGGGPDDPHPWQNQLRAARDRNEQTQVQYLDPNQDPLRRRPQRQVSRPPQQPRQAPQGPPPQQPGYGYPQQQQPQRYATPQPQQPQRYAPPPTPEPRPPRREPRPPRQRSANPMRIPGLGCLKGCLFTLVIMFVAGWLIWELSPLQDWIGTGKGYWEQLSDWFTTATDWIGDLGGSGGGGSTGG</sequence>
<keyword evidence="4 8" id="KW-0418">Kinase</keyword>
<dbReference type="GO" id="GO:0004674">
    <property type="term" value="F:protein serine/threonine kinase activity"/>
    <property type="evidence" value="ECO:0007669"/>
    <property type="project" value="UniProtKB-KW"/>
</dbReference>
<evidence type="ECO:0000256" key="3">
    <source>
        <dbReference type="ARBA" id="ARBA00022741"/>
    </source>
</evidence>
<dbReference type="InterPro" id="IPR050660">
    <property type="entry name" value="NEK_Ser/Thr_kinase"/>
</dbReference>
<keyword evidence="3" id="KW-0547">Nucleotide-binding</keyword>
<gene>
    <name evidence="8" type="ORF">DVZ84_28080</name>
</gene>
<keyword evidence="5" id="KW-0067">ATP-binding</keyword>
<feature type="region of interest" description="Disordered" evidence="6">
    <location>
        <begin position="303"/>
        <end position="492"/>
    </location>
</feature>
<dbReference type="CDD" id="cd14014">
    <property type="entry name" value="STKc_PknB_like"/>
    <property type="match status" value="1"/>
</dbReference>
<feature type="domain" description="Protein kinase" evidence="7">
    <location>
        <begin position="8"/>
        <end position="276"/>
    </location>
</feature>
<dbReference type="EMBL" id="QQBH01000023">
    <property type="protein sequence ID" value="RDD85772.1"/>
    <property type="molecule type" value="Genomic_DNA"/>
</dbReference>
<dbReference type="InterPro" id="IPR008271">
    <property type="entry name" value="Ser/Thr_kinase_AS"/>
</dbReference>
<dbReference type="RefSeq" id="WP_114531599.1">
    <property type="nucleotide sequence ID" value="NZ_QQBH01000023.1"/>
</dbReference>
<evidence type="ECO:0000256" key="1">
    <source>
        <dbReference type="ARBA" id="ARBA00012513"/>
    </source>
</evidence>
<proteinExistence type="predicted"/>
<dbReference type="Gene3D" id="1.10.510.10">
    <property type="entry name" value="Transferase(Phosphotransferase) domain 1"/>
    <property type="match status" value="1"/>
</dbReference>
<dbReference type="Pfam" id="PF00069">
    <property type="entry name" value="Pkinase"/>
    <property type="match status" value="1"/>
</dbReference>